<sequence>MNEQLEAKLQRLLDEQSIRELLARYCRGVDRCDTELIASCFHPDACDDHGNWLARGDGVAGHIVGLVKPGAARAMHFMGNVLIEIEGDIAYSEAYVLAYRSFERDGQACTRTRALRFVDRHERREGVWRISERVAVDEWNRLDAIIEHQDGTHLFRYSSKDRRDPVYAIRAGRVARERLD</sequence>
<dbReference type="Pfam" id="PF13577">
    <property type="entry name" value="SnoaL_4"/>
    <property type="match status" value="1"/>
</dbReference>
<dbReference type="RefSeq" id="WP_116614274.1">
    <property type="nucleotide sequence ID" value="NZ_CAJZAT010000231.1"/>
</dbReference>
<evidence type="ECO:0000259" key="1">
    <source>
        <dbReference type="Pfam" id="PF13577"/>
    </source>
</evidence>
<evidence type="ECO:0000313" key="3">
    <source>
        <dbReference type="Proteomes" id="UP000245712"/>
    </source>
</evidence>
<dbReference type="InterPro" id="IPR037401">
    <property type="entry name" value="SnoaL-like"/>
</dbReference>
<proteinExistence type="predicted"/>
<name>A0ABX5KCM4_9BURK</name>
<protein>
    <submittedName>
        <fullName evidence="2">SnoaL-like protein</fullName>
    </submittedName>
</protein>
<reference evidence="2 3" key="1">
    <citation type="submission" date="2018-05" db="EMBL/GenBank/DDBJ databases">
        <title>Genomic Encyclopedia of Type Strains, Phase IV (KMG-V): Genome sequencing to study the core and pangenomes of soil and plant-associated prokaryotes.</title>
        <authorList>
            <person name="Whitman W."/>
        </authorList>
    </citation>
    <scope>NUCLEOTIDE SEQUENCE [LARGE SCALE GENOMIC DNA]</scope>
    <source>
        <strain evidence="2 3">SCZa-39</strain>
    </source>
</reference>
<gene>
    <name evidence="2" type="ORF">C7402_12824</name>
</gene>
<comment type="caution">
    <text evidence="2">The sequence shown here is derived from an EMBL/GenBank/DDBJ whole genome shotgun (WGS) entry which is preliminary data.</text>
</comment>
<dbReference type="Gene3D" id="3.10.450.50">
    <property type="match status" value="1"/>
</dbReference>
<dbReference type="Proteomes" id="UP000245712">
    <property type="component" value="Unassembled WGS sequence"/>
</dbReference>
<dbReference type="SUPFAM" id="SSF54427">
    <property type="entry name" value="NTF2-like"/>
    <property type="match status" value="1"/>
</dbReference>
<dbReference type="EMBL" id="QEOB01000028">
    <property type="protein sequence ID" value="PVX71601.1"/>
    <property type="molecule type" value="Genomic_DNA"/>
</dbReference>
<dbReference type="InterPro" id="IPR032710">
    <property type="entry name" value="NTF2-like_dom_sf"/>
</dbReference>
<accession>A0ABX5KCM4</accession>
<dbReference type="CDD" id="cd00531">
    <property type="entry name" value="NTF2_like"/>
    <property type="match status" value="1"/>
</dbReference>
<evidence type="ECO:0000313" key="2">
    <source>
        <dbReference type="EMBL" id="PVX71601.1"/>
    </source>
</evidence>
<feature type="domain" description="SnoaL-like" evidence="1">
    <location>
        <begin position="10"/>
        <end position="133"/>
    </location>
</feature>
<keyword evidence="3" id="KW-1185">Reference proteome</keyword>
<organism evidence="2 3">
    <name type="scientific">Paraburkholderia unamae</name>
    <dbReference type="NCBI Taxonomy" id="219649"/>
    <lineage>
        <taxon>Bacteria</taxon>
        <taxon>Pseudomonadati</taxon>
        <taxon>Pseudomonadota</taxon>
        <taxon>Betaproteobacteria</taxon>
        <taxon>Burkholderiales</taxon>
        <taxon>Burkholderiaceae</taxon>
        <taxon>Paraburkholderia</taxon>
    </lineage>
</organism>